<reference evidence="1 2" key="1">
    <citation type="submission" date="2018-06" db="EMBL/GenBank/DDBJ databases">
        <authorList>
            <consortium name="Pathogen Informatics"/>
            <person name="Doyle S."/>
        </authorList>
    </citation>
    <scope>NUCLEOTIDE SEQUENCE [LARGE SCALE GENOMIC DNA]</scope>
    <source>
        <strain evidence="1 2">NCTC8009</strain>
    </source>
</reference>
<name>A0A2X3JW82_ECOLX</name>
<dbReference type="EMBL" id="UARW01000010">
    <property type="protein sequence ID" value="SQD03437.1"/>
    <property type="molecule type" value="Genomic_DNA"/>
</dbReference>
<dbReference type="Proteomes" id="UP000250991">
    <property type="component" value="Unassembled WGS sequence"/>
</dbReference>
<organism evidence="1 2">
    <name type="scientific">Escherichia coli</name>
    <dbReference type="NCBI Taxonomy" id="562"/>
    <lineage>
        <taxon>Bacteria</taxon>
        <taxon>Pseudomonadati</taxon>
        <taxon>Pseudomonadota</taxon>
        <taxon>Gammaproteobacteria</taxon>
        <taxon>Enterobacterales</taxon>
        <taxon>Enterobacteriaceae</taxon>
        <taxon>Escherichia</taxon>
    </lineage>
</organism>
<gene>
    <name evidence="1" type="ORF">NCTC8009_03930</name>
</gene>
<accession>A0A2X3JW82</accession>
<dbReference type="AlphaFoldDB" id="A0A2X3JW82"/>
<sequence length="73" mass="8201">MMPMIKSRMAREAAYAPLLLLTGLRPPLLPLLNRLISGRHDRKPYYAGEAAIMAINSTTEYCCATGKTRLRNH</sequence>
<evidence type="ECO:0000313" key="1">
    <source>
        <dbReference type="EMBL" id="SQD03437.1"/>
    </source>
</evidence>
<protein>
    <submittedName>
        <fullName evidence="1">Uncharacterized protein</fullName>
    </submittedName>
</protein>
<proteinExistence type="predicted"/>
<evidence type="ECO:0000313" key="2">
    <source>
        <dbReference type="Proteomes" id="UP000250991"/>
    </source>
</evidence>